<protein>
    <submittedName>
        <fullName evidence="1">CdaR family protein</fullName>
    </submittedName>
</protein>
<dbReference type="AlphaFoldDB" id="A0A9E8RYR2"/>
<dbReference type="PANTHER" id="PTHR37804">
    <property type="entry name" value="CDAA REGULATORY PROTEIN CDAR"/>
    <property type="match status" value="1"/>
</dbReference>
<organism evidence="1 2">
    <name type="scientific">Fervidibacillus halotolerans</name>
    <dbReference type="NCBI Taxonomy" id="2980027"/>
    <lineage>
        <taxon>Bacteria</taxon>
        <taxon>Bacillati</taxon>
        <taxon>Bacillota</taxon>
        <taxon>Bacilli</taxon>
        <taxon>Bacillales</taxon>
        <taxon>Bacillaceae</taxon>
        <taxon>Fervidibacillus</taxon>
    </lineage>
</organism>
<dbReference type="PANTHER" id="PTHR37804:SF1">
    <property type="entry name" value="CDAA REGULATORY PROTEIN CDAR"/>
    <property type="match status" value="1"/>
</dbReference>
<name>A0A9E8RYR2_9BACI</name>
<sequence length="411" mass="46015">MDKFFEKLMESKWFVRLLALTLALLLYATAYIDNQSASPTFSNNTHSETIEDVPVELYYDEENFVVTGAPATVDVHISGNYSIVQSTKNLRDFIIYLDLTEAKIGSQRVKFEIRDISDKLQVRIEPSSVIVNVQEKVTKEFSVDVEFNKGLLEEGYTTEDPIVEPSTVKVTGGKDVIEQISYVKAIIESNETIDETFKNSARVTVLDKNLNKLDVSVEPDRVEVTIPVVSPKKTVPVVIKQEGSPKEGIYIKSIEPVLKEIVIFGKKSVIEAIDQVEIPVDISEVEENTELSVPVELDEEVQGATPETIVVKIQVDKDDTREFKGIPIRVEGLDEKYEIDFISPSNGQVTLTVTGPSEKIMSLTEEDLDIFIDVDGLDEGEHEVKLAVNVPDETKWELNVDTAKIQISEKT</sequence>
<dbReference type="InterPro" id="IPR012505">
    <property type="entry name" value="YbbR"/>
</dbReference>
<dbReference type="InterPro" id="IPR053154">
    <property type="entry name" value="c-di-AMP_regulator"/>
</dbReference>
<dbReference type="Pfam" id="PF07949">
    <property type="entry name" value="YbbR"/>
    <property type="match status" value="4"/>
</dbReference>
<dbReference type="Gene3D" id="2.170.120.30">
    <property type="match status" value="2"/>
</dbReference>
<reference evidence="1" key="1">
    <citation type="submission" date="2022-09" db="EMBL/GenBank/DDBJ databases">
        <title>Complete Genomes of Fervidibacillus albus and Fervidibacillus halotolerans isolated from tidal flat sediments.</title>
        <authorList>
            <person name="Kwon K.K."/>
            <person name="Yang S.-H."/>
            <person name="Park M.J."/>
            <person name="Oh H.-M."/>
        </authorList>
    </citation>
    <scope>NUCLEOTIDE SEQUENCE</scope>
    <source>
        <strain evidence="1">MEBiC13594</strain>
    </source>
</reference>
<accession>A0A9E8RYR2</accession>
<proteinExistence type="predicted"/>
<keyword evidence="2" id="KW-1185">Reference proteome</keyword>
<evidence type="ECO:0000313" key="1">
    <source>
        <dbReference type="EMBL" id="WAA12449.1"/>
    </source>
</evidence>
<dbReference type="KEGG" id="fhl:OE105_13110"/>
<gene>
    <name evidence="1" type="ORF">OE105_13110</name>
</gene>
<dbReference type="Proteomes" id="UP001164726">
    <property type="component" value="Chromosome"/>
</dbReference>
<dbReference type="Gene3D" id="2.170.120.40">
    <property type="entry name" value="YbbR-like domain"/>
    <property type="match status" value="2"/>
</dbReference>
<dbReference type="EMBL" id="CP106877">
    <property type="protein sequence ID" value="WAA12449.1"/>
    <property type="molecule type" value="Genomic_DNA"/>
</dbReference>
<evidence type="ECO:0000313" key="2">
    <source>
        <dbReference type="Proteomes" id="UP001164726"/>
    </source>
</evidence>
<dbReference type="RefSeq" id="WP_275420584.1">
    <property type="nucleotide sequence ID" value="NZ_CP106877.1"/>
</dbReference>